<dbReference type="InterPro" id="IPR036661">
    <property type="entry name" value="Luciferase-like_sf"/>
</dbReference>
<dbReference type="SUPFAM" id="SSF51679">
    <property type="entry name" value="Bacterial luciferase-like"/>
    <property type="match status" value="1"/>
</dbReference>
<keyword evidence="1" id="KW-0285">Flavoprotein</keyword>
<evidence type="ECO:0000256" key="3">
    <source>
        <dbReference type="ARBA" id="ARBA00023002"/>
    </source>
</evidence>
<evidence type="ECO:0000256" key="1">
    <source>
        <dbReference type="ARBA" id="ARBA00022630"/>
    </source>
</evidence>
<name>A0ABP5W979_9ACTN</name>
<keyword evidence="7" id="KW-1185">Reference proteome</keyword>
<evidence type="ECO:0000313" key="6">
    <source>
        <dbReference type="EMBL" id="GAA2420839.1"/>
    </source>
</evidence>
<dbReference type="InterPro" id="IPR050172">
    <property type="entry name" value="SsuD_RutA_monooxygenase"/>
</dbReference>
<dbReference type="Proteomes" id="UP001501231">
    <property type="component" value="Unassembled WGS sequence"/>
</dbReference>
<gene>
    <name evidence="6" type="ORF">GCM10010191_35210</name>
</gene>
<accession>A0ABP5W979</accession>
<dbReference type="PANTHER" id="PTHR42847">
    <property type="entry name" value="ALKANESULFONATE MONOOXYGENASE"/>
    <property type="match status" value="1"/>
</dbReference>
<feature type="domain" description="Luciferase-like" evidence="5">
    <location>
        <begin position="17"/>
        <end position="216"/>
    </location>
</feature>
<reference evidence="7" key="1">
    <citation type="journal article" date="2019" name="Int. J. Syst. Evol. Microbiol.">
        <title>The Global Catalogue of Microorganisms (GCM) 10K type strain sequencing project: providing services to taxonomists for standard genome sequencing and annotation.</title>
        <authorList>
            <consortium name="The Broad Institute Genomics Platform"/>
            <consortium name="The Broad Institute Genome Sequencing Center for Infectious Disease"/>
            <person name="Wu L."/>
            <person name="Ma J."/>
        </authorList>
    </citation>
    <scope>NUCLEOTIDE SEQUENCE [LARGE SCALE GENOMIC DNA]</scope>
    <source>
        <strain evidence="7">JCM 3325</strain>
    </source>
</reference>
<dbReference type="EMBL" id="BAAARW010000012">
    <property type="protein sequence ID" value="GAA2420839.1"/>
    <property type="molecule type" value="Genomic_DNA"/>
</dbReference>
<evidence type="ECO:0000313" key="7">
    <source>
        <dbReference type="Proteomes" id="UP001501231"/>
    </source>
</evidence>
<dbReference type="RefSeq" id="WP_344590056.1">
    <property type="nucleotide sequence ID" value="NZ_BAAARW010000012.1"/>
</dbReference>
<evidence type="ECO:0000259" key="5">
    <source>
        <dbReference type="Pfam" id="PF00296"/>
    </source>
</evidence>
<sequence length="294" mass="30169">MTKVGVHLPAFGVDPSAGTAEHARHAEDVGLESVWVGDHLIPKGRPYVDSTLTLATAAAATERIRLGFGVMIVALRPVAWAAKQIASLQHLSGGRVLLGVGSGGAVHGDAAWRAVGVPYRERGARTDAALDVLPALIAGEPVKVAGEEVALSPGATVPPLLIGGGAGTLRRVARYGDEWYAAFSGPAEIAAAMGRLGGLAEEYGRPVPRLTVGVSVGLGDVPAARIDAQVRGLTEYGMDEAGARASLIVGEPAAAAERFAELAEAGAHRIIAMPFPADRLRQTELVAGVAALLR</sequence>
<dbReference type="PANTHER" id="PTHR42847:SF4">
    <property type="entry name" value="ALKANESULFONATE MONOOXYGENASE-RELATED"/>
    <property type="match status" value="1"/>
</dbReference>
<keyword evidence="3" id="KW-0560">Oxidoreductase</keyword>
<protein>
    <recommendedName>
        <fullName evidence="5">Luciferase-like domain-containing protein</fullName>
    </recommendedName>
</protein>
<keyword evidence="2" id="KW-0288">FMN</keyword>
<dbReference type="Gene3D" id="3.20.20.30">
    <property type="entry name" value="Luciferase-like domain"/>
    <property type="match status" value="1"/>
</dbReference>
<comment type="caution">
    <text evidence="6">The sequence shown here is derived from an EMBL/GenBank/DDBJ whole genome shotgun (WGS) entry which is preliminary data.</text>
</comment>
<organism evidence="6 7">
    <name type="scientific">Actinomadura vinacea</name>
    <dbReference type="NCBI Taxonomy" id="115336"/>
    <lineage>
        <taxon>Bacteria</taxon>
        <taxon>Bacillati</taxon>
        <taxon>Actinomycetota</taxon>
        <taxon>Actinomycetes</taxon>
        <taxon>Streptosporangiales</taxon>
        <taxon>Thermomonosporaceae</taxon>
        <taxon>Actinomadura</taxon>
    </lineage>
</organism>
<dbReference type="InterPro" id="IPR011251">
    <property type="entry name" value="Luciferase-like_dom"/>
</dbReference>
<evidence type="ECO:0000256" key="4">
    <source>
        <dbReference type="ARBA" id="ARBA00023033"/>
    </source>
</evidence>
<keyword evidence="4" id="KW-0503">Monooxygenase</keyword>
<proteinExistence type="predicted"/>
<evidence type="ECO:0000256" key="2">
    <source>
        <dbReference type="ARBA" id="ARBA00022643"/>
    </source>
</evidence>
<dbReference type="Pfam" id="PF00296">
    <property type="entry name" value="Bac_luciferase"/>
    <property type="match status" value="1"/>
</dbReference>